<feature type="domain" description="ABC3 transporter permease C-terminal" evidence="7">
    <location>
        <begin position="681"/>
        <end position="791"/>
    </location>
</feature>
<evidence type="ECO:0000256" key="6">
    <source>
        <dbReference type="SAM" id="Phobius"/>
    </source>
</evidence>
<dbReference type="PANTHER" id="PTHR30572:SF18">
    <property type="entry name" value="ABC-TYPE MACROLIDE FAMILY EXPORT SYSTEM PERMEASE COMPONENT 2"/>
    <property type="match status" value="1"/>
</dbReference>
<feature type="domain" description="MacB-like periplasmic core" evidence="8">
    <location>
        <begin position="433"/>
        <end position="644"/>
    </location>
</feature>
<feature type="transmembrane region" description="Helical" evidence="6">
    <location>
        <begin position="21"/>
        <end position="42"/>
    </location>
</feature>
<feature type="transmembrane region" description="Helical" evidence="6">
    <location>
        <begin position="430"/>
        <end position="454"/>
    </location>
</feature>
<feature type="transmembrane region" description="Helical" evidence="6">
    <location>
        <begin position="763"/>
        <end position="785"/>
    </location>
</feature>
<keyword evidence="5 6" id="KW-0472">Membrane</keyword>
<keyword evidence="3 6" id="KW-0812">Transmembrane</keyword>
<organism evidence="9 10">
    <name type="scientific">Mucilaginibacter frigoritolerans</name>
    <dbReference type="NCBI Taxonomy" id="652788"/>
    <lineage>
        <taxon>Bacteria</taxon>
        <taxon>Pseudomonadati</taxon>
        <taxon>Bacteroidota</taxon>
        <taxon>Sphingobacteriia</taxon>
        <taxon>Sphingobacteriales</taxon>
        <taxon>Sphingobacteriaceae</taxon>
        <taxon>Mucilaginibacter</taxon>
    </lineage>
</organism>
<feature type="transmembrane region" description="Helical" evidence="6">
    <location>
        <begin position="679"/>
        <end position="703"/>
    </location>
</feature>
<feature type="transmembrane region" description="Helical" evidence="6">
    <location>
        <begin position="715"/>
        <end position="743"/>
    </location>
</feature>
<evidence type="ECO:0000313" key="10">
    <source>
        <dbReference type="Proteomes" id="UP000317010"/>
    </source>
</evidence>
<dbReference type="GO" id="GO:0005886">
    <property type="term" value="C:plasma membrane"/>
    <property type="evidence" value="ECO:0007669"/>
    <property type="project" value="UniProtKB-SubCell"/>
</dbReference>
<dbReference type="InterPro" id="IPR003838">
    <property type="entry name" value="ABC3_permease_C"/>
</dbReference>
<gene>
    <name evidence="9" type="ORF">JN11_00607</name>
</gene>
<evidence type="ECO:0000256" key="3">
    <source>
        <dbReference type="ARBA" id="ARBA00022692"/>
    </source>
</evidence>
<feature type="domain" description="ABC3 transporter permease C-terminal" evidence="7">
    <location>
        <begin position="297"/>
        <end position="413"/>
    </location>
</feature>
<dbReference type="Pfam" id="PF12704">
    <property type="entry name" value="MacB_PCD"/>
    <property type="match status" value="2"/>
</dbReference>
<evidence type="ECO:0000313" key="9">
    <source>
        <dbReference type="EMBL" id="TWJ04884.1"/>
    </source>
</evidence>
<evidence type="ECO:0000256" key="2">
    <source>
        <dbReference type="ARBA" id="ARBA00022475"/>
    </source>
</evidence>
<dbReference type="Pfam" id="PF02687">
    <property type="entry name" value="FtsX"/>
    <property type="match status" value="2"/>
</dbReference>
<reference evidence="9 10" key="1">
    <citation type="submission" date="2019-07" db="EMBL/GenBank/DDBJ databases">
        <title>Genomic Encyclopedia of Archaeal and Bacterial Type Strains, Phase II (KMG-II): from individual species to whole genera.</title>
        <authorList>
            <person name="Goeker M."/>
        </authorList>
    </citation>
    <scope>NUCLEOTIDE SEQUENCE [LARGE SCALE GENOMIC DNA]</scope>
    <source>
        <strain evidence="9 10">ATCC BAA-1854</strain>
    </source>
</reference>
<dbReference type="GO" id="GO:0022857">
    <property type="term" value="F:transmembrane transporter activity"/>
    <property type="evidence" value="ECO:0007669"/>
    <property type="project" value="TreeGrafter"/>
</dbReference>
<keyword evidence="2" id="KW-1003">Cell membrane</keyword>
<evidence type="ECO:0000256" key="5">
    <source>
        <dbReference type="ARBA" id="ARBA00023136"/>
    </source>
</evidence>
<comment type="caution">
    <text evidence="9">The sequence shown here is derived from an EMBL/GenBank/DDBJ whole genome shotgun (WGS) entry which is preliminary data.</text>
</comment>
<feature type="domain" description="MacB-like periplasmic core" evidence="8">
    <location>
        <begin position="20"/>
        <end position="243"/>
    </location>
</feature>
<name>A0A562UGD6_9SPHI</name>
<feature type="transmembrane region" description="Helical" evidence="6">
    <location>
        <begin position="291"/>
        <end position="316"/>
    </location>
</feature>
<keyword evidence="4 6" id="KW-1133">Transmembrane helix</keyword>
<keyword evidence="10" id="KW-1185">Reference proteome</keyword>
<dbReference type="OrthoDB" id="1451596at2"/>
<sequence>MIKNYIKTAYRSLLKNKGFTILNVLGLSVGLATCLLIVFYVVDELSYDRYNTKAGRIYRISIDAKLNGNAGVYATSEAPWKNILKSSFPQVENVARLIDKNGLFLSPQKFYVKKNNGNILERNIVFTESSLFDVFTLPMIDGNAAHALDEPNTAVITESTAKKYFNKVNVTGRTLTINDSNTFKITGVIKDIPAQSQFHYDFFLSFSSRPESKSNNWGYAGLHTYLLLKPGTDVAKLEKALTNIDIKNSYNPSTWTTGDNHLRVFLKPLADIHLRDADAQYTLEKSGNIQYVYIFLLVAIFILLIACVNFMNLSTARSSNRAREVGVRKVLGSARKYLVAQFLTESVLVTFVSAAIALFLAWMLLPLFNQMADKHLEITPQIIAWLLPALLLVVLIVGFLAGSYPAFYLSSFQPIDVLKGKIAAGFKGGFLRSFLVIFQFAISIFLIIGTLVIYNQLNYIRNKDLGFDRDQVLVIKNANTLGNQAKILKNDLKQLPGVANATLSSYQPTGDEDLKTGLFPHRKIDIKEDILTEFWSVDEDFINTMNLKLTNGRNFSKDMSGDTAGMIVNEAFVRKLGQLNPLNKDVYRYSYGLQQYHIIGVVKDFNFASLRDNITPLAMVYDFDNGAISVKLHSANLSALMAQIAGKWKELSPNQPFTYSFMDQDFDATYRTEQRFGSMFISFSTLAIIIACLGLFGLAAYAAEQRTKEIGIRKVLGANISTIVAMLSMDFIKLVFISILIATPIAWWAMQKWLQDFAYRTTIQWYILAAAGATAITIAFITISFQSIKAALSNPINSLRSE</sequence>
<feature type="transmembrane region" description="Helical" evidence="6">
    <location>
        <begin position="382"/>
        <end position="409"/>
    </location>
</feature>
<evidence type="ECO:0000259" key="8">
    <source>
        <dbReference type="Pfam" id="PF12704"/>
    </source>
</evidence>
<evidence type="ECO:0000256" key="1">
    <source>
        <dbReference type="ARBA" id="ARBA00004651"/>
    </source>
</evidence>
<protein>
    <submittedName>
        <fullName evidence="9">Putative ABC transport system permease protein</fullName>
    </submittedName>
</protein>
<feature type="transmembrane region" description="Helical" evidence="6">
    <location>
        <begin position="337"/>
        <end position="362"/>
    </location>
</feature>
<dbReference type="PANTHER" id="PTHR30572">
    <property type="entry name" value="MEMBRANE COMPONENT OF TRANSPORTER-RELATED"/>
    <property type="match status" value="1"/>
</dbReference>
<dbReference type="RefSeq" id="WP_144909463.1">
    <property type="nucleotide sequence ID" value="NZ_VLLI01000001.1"/>
</dbReference>
<dbReference type="AlphaFoldDB" id="A0A562UGD6"/>
<accession>A0A562UGD6</accession>
<dbReference type="Proteomes" id="UP000317010">
    <property type="component" value="Unassembled WGS sequence"/>
</dbReference>
<dbReference type="EMBL" id="VLLI01000001">
    <property type="protein sequence ID" value="TWJ04884.1"/>
    <property type="molecule type" value="Genomic_DNA"/>
</dbReference>
<evidence type="ECO:0000259" key="7">
    <source>
        <dbReference type="Pfam" id="PF02687"/>
    </source>
</evidence>
<evidence type="ECO:0000256" key="4">
    <source>
        <dbReference type="ARBA" id="ARBA00022989"/>
    </source>
</evidence>
<proteinExistence type="predicted"/>
<comment type="subcellular location">
    <subcellularLocation>
        <location evidence="1">Cell membrane</location>
        <topology evidence="1">Multi-pass membrane protein</topology>
    </subcellularLocation>
</comment>
<dbReference type="InterPro" id="IPR025857">
    <property type="entry name" value="MacB_PCD"/>
</dbReference>
<dbReference type="InterPro" id="IPR050250">
    <property type="entry name" value="Macrolide_Exporter_MacB"/>
</dbReference>